<feature type="region of interest" description="Disordered" evidence="1">
    <location>
        <begin position="1"/>
        <end position="31"/>
    </location>
</feature>
<protein>
    <submittedName>
        <fullName evidence="2">Uncharacterized protein</fullName>
    </submittedName>
</protein>
<reference evidence="2 3" key="1">
    <citation type="journal article" date="2024" name="Int. J. Syst. Evol. Microbiol.">
        <title>Paenibacillus hexagrammi sp. nov., a novel bacterium isolated from the gut content of Hexagrammos agrammus.</title>
        <authorList>
            <person name="Jung H.K."/>
            <person name="Kim D.G."/>
            <person name="Zin H."/>
            <person name="Park J."/>
            <person name="Jung H."/>
            <person name="Kim Y.O."/>
            <person name="Kong H.J."/>
            <person name="Kim J.W."/>
            <person name="Kim Y.S."/>
        </authorList>
    </citation>
    <scope>NUCLEOTIDE SEQUENCE [LARGE SCALE GENOMIC DNA]</scope>
    <source>
        <strain evidence="2 3">YPD9-1</strain>
    </source>
</reference>
<sequence length="385" mass="42952">MHIRAVQASSKQSLSTNSNPSRHNPANSSSTLVQLHRTIGNKAVQQMITGIPVIQRIAWPSKKQQQSKIIDEIAENWSDLETSDVKAFYAWCTSQDQFTYIPKALSYEEWFTLKEKCSGAEFDKQGFTSDQSARNVKGIYDYFTRKKVVPYNSYDMGSYSEINDLLSSDITGVQTEGTFDLDRIKLLDKTLAFELIEADKARHAAIWEKENNSELEQEKSTLLNQKLRAAKDRIRDTLALLVTAHEVRVAEEKEAAKKKAAIDGAVTAAETAYAFASKSALTQLIWNATKGNAGSTGYLEVGGSYSAAELLTAHQEWRNFSNAYEHSAGKVDYLQNIHSPGHGVAQDKLGHSNYESRSCRYQVDFISEWGGSRTVMHVGLQGSEK</sequence>
<name>A0ABY3SP10_9BACL</name>
<dbReference type="EMBL" id="CP090978">
    <property type="protein sequence ID" value="UJF34831.1"/>
    <property type="molecule type" value="Genomic_DNA"/>
</dbReference>
<accession>A0ABY3SP10</accession>
<organism evidence="2 3">
    <name type="scientific">Paenibacillus hexagrammi</name>
    <dbReference type="NCBI Taxonomy" id="2908839"/>
    <lineage>
        <taxon>Bacteria</taxon>
        <taxon>Bacillati</taxon>
        <taxon>Bacillota</taxon>
        <taxon>Bacilli</taxon>
        <taxon>Bacillales</taxon>
        <taxon>Paenibacillaceae</taxon>
        <taxon>Paenibacillus</taxon>
    </lineage>
</organism>
<evidence type="ECO:0000313" key="2">
    <source>
        <dbReference type="EMBL" id="UJF34831.1"/>
    </source>
</evidence>
<evidence type="ECO:0000313" key="3">
    <source>
        <dbReference type="Proteomes" id="UP001649230"/>
    </source>
</evidence>
<keyword evidence="3" id="KW-1185">Reference proteome</keyword>
<proteinExistence type="predicted"/>
<evidence type="ECO:0000256" key="1">
    <source>
        <dbReference type="SAM" id="MobiDB-lite"/>
    </source>
</evidence>
<feature type="compositionally biased region" description="Polar residues" evidence="1">
    <location>
        <begin position="7"/>
        <end position="31"/>
    </location>
</feature>
<dbReference type="RefSeq" id="WP_235121404.1">
    <property type="nucleotide sequence ID" value="NZ_CP090978.1"/>
</dbReference>
<gene>
    <name evidence="2" type="ORF">L0M14_06655</name>
</gene>
<dbReference type="Proteomes" id="UP001649230">
    <property type="component" value="Chromosome"/>
</dbReference>